<dbReference type="OrthoDB" id="4951845at2759"/>
<dbReference type="Proteomes" id="UP000813427">
    <property type="component" value="Unassembled WGS sequence"/>
</dbReference>
<protein>
    <recommendedName>
        <fullName evidence="4">GST N-terminal domain-containing protein</fullName>
    </recommendedName>
</protein>
<evidence type="ECO:0000256" key="1">
    <source>
        <dbReference type="SAM" id="MobiDB-lite"/>
    </source>
</evidence>
<evidence type="ECO:0008006" key="4">
    <source>
        <dbReference type="Google" id="ProtNLM"/>
    </source>
</evidence>
<organism evidence="2 3">
    <name type="scientific">Fusarium tricinctum</name>
    <dbReference type="NCBI Taxonomy" id="61284"/>
    <lineage>
        <taxon>Eukaryota</taxon>
        <taxon>Fungi</taxon>
        <taxon>Dikarya</taxon>
        <taxon>Ascomycota</taxon>
        <taxon>Pezizomycotina</taxon>
        <taxon>Sordariomycetes</taxon>
        <taxon>Hypocreomycetidae</taxon>
        <taxon>Hypocreales</taxon>
        <taxon>Nectriaceae</taxon>
        <taxon>Fusarium</taxon>
        <taxon>Fusarium tricinctum species complex</taxon>
    </lineage>
</organism>
<reference evidence="2" key="1">
    <citation type="journal article" date="2021" name="Nat. Commun.">
        <title>Genetic determinants of endophytism in the Arabidopsis root mycobiome.</title>
        <authorList>
            <person name="Mesny F."/>
            <person name="Miyauchi S."/>
            <person name="Thiergart T."/>
            <person name="Pickel B."/>
            <person name="Atanasova L."/>
            <person name="Karlsson M."/>
            <person name="Huettel B."/>
            <person name="Barry K.W."/>
            <person name="Haridas S."/>
            <person name="Chen C."/>
            <person name="Bauer D."/>
            <person name="Andreopoulos W."/>
            <person name="Pangilinan J."/>
            <person name="LaButti K."/>
            <person name="Riley R."/>
            <person name="Lipzen A."/>
            <person name="Clum A."/>
            <person name="Drula E."/>
            <person name="Henrissat B."/>
            <person name="Kohler A."/>
            <person name="Grigoriev I.V."/>
            <person name="Martin F.M."/>
            <person name="Hacquard S."/>
        </authorList>
    </citation>
    <scope>NUCLEOTIDE SEQUENCE</scope>
    <source>
        <strain evidence="2">MPI-SDFR-AT-0068</strain>
    </source>
</reference>
<feature type="region of interest" description="Disordered" evidence="1">
    <location>
        <begin position="171"/>
        <end position="198"/>
    </location>
</feature>
<sequence length="406" mass="45017">MAAPHTPPPSSVSGAGLSVAFSISIPGVPLQYRVAPGINPNPGGYLTPDVEQLYRLHTTQNGAAVVTSITPGQFGILAPTAAPLMKESFHASQQGQGQQQEVQESNGQMSIKIVVDPPDLELWRDKLFNVDNMIVLTHEQFETYFPHIDNVYSHRSTQRYKRKPFISHYWDCRMKGRPPGTPKSEDPNKKKRKRSARQRDLCDVKIKITEYFPGAQIEFDDNAGVCGDLVGQRLWTIQRVNGNGGNGKGDGVAGPHKHTLERSDEIKKNSVQRLVAKQGIMKYGSEKAKKSALKATGTALITARKHAKENDFKLYAASFCPFSQHPFHSPAQLLQANHRDSCVPTVKHGDWACSESAVVLEYLSLRVSFWAVILMGICRSGIWDKELPYFLQIQDRKPIVASGSTM</sequence>
<evidence type="ECO:0000313" key="3">
    <source>
        <dbReference type="Proteomes" id="UP000813427"/>
    </source>
</evidence>
<dbReference type="EMBL" id="JAGPXF010000002">
    <property type="protein sequence ID" value="KAH7257392.1"/>
    <property type="molecule type" value="Genomic_DNA"/>
</dbReference>
<dbReference type="Gene3D" id="3.40.30.10">
    <property type="entry name" value="Glutaredoxin"/>
    <property type="match status" value="1"/>
</dbReference>
<accession>A0A8K0WH33</accession>
<comment type="caution">
    <text evidence="2">The sequence shown here is derived from an EMBL/GenBank/DDBJ whole genome shotgun (WGS) entry which is preliminary data.</text>
</comment>
<keyword evidence="3" id="KW-1185">Reference proteome</keyword>
<gene>
    <name evidence="2" type="ORF">BKA59DRAFT_451434</name>
</gene>
<evidence type="ECO:0000313" key="2">
    <source>
        <dbReference type="EMBL" id="KAH7257392.1"/>
    </source>
</evidence>
<name>A0A8K0WH33_9HYPO</name>
<dbReference type="AlphaFoldDB" id="A0A8K0WH33"/>
<proteinExistence type="predicted"/>